<comment type="caution">
    <text evidence="2">The sequence shown here is derived from an EMBL/GenBank/DDBJ whole genome shotgun (WGS) entry which is preliminary data.</text>
</comment>
<dbReference type="SUPFAM" id="SSF52777">
    <property type="entry name" value="CoA-dependent acyltransferases"/>
    <property type="match status" value="1"/>
</dbReference>
<dbReference type="Gene3D" id="3.30.559.10">
    <property type="entry name" value="Chloramphenicol acetyltransferase-like domain"/>
    <property type="match status" value="1"/>
</dbReference>
<dbReference type="Proteomes" id="UP001287356">
    <property type="component" value="Unassembled WGS sequence"/>
</dbReference>
<keyword evidence="3" id="KW-1185">Reference proteome</keyword>
<dbReference type="PANTHER" id="PTHR42034">
    <property type="entry name" value="CHROMOSOME 7, WHOLE GENOME SHOTGUN SEQUENCE-RELATED"/>
    <property type="match status" value="1"/>
</dbReference>
<protein>
    <submittedName>
        <fullName evidence="2">Uncharacterized protein</fullName>
    </submittedName>
</protein>
<proteinExistence type="predicted"/>
<dbReference type="PANTHER" id="PTHR42034:SF1">
    <property type="entry name" value="CONDENSATION DOMAIN-CONTAINING PROTEIN"/>
    <property type="match status" value="1"/>
</dbReference>
<evidence type="ECO:0000256" key="1">
    <source>
        <dbReference type="SAM" id="MobiDB-lite"/>
    </source>
</evidence>
<dbReference type="EMBL" id="JAULSN010000003">
    <property type="protein sequence ID" value="KAK3376227.1"/>
    <property type="molecule type" value="Genomic_DNA"/>
</dbReference>
<feature type="compositionally biased region" description="Polar residues" evidence="1">
    <location>
        <begin position="225"/>
        <end position="235"/>
    </location>
</feature>
<dbReference type="AlphaFoldDB" id="A0AAE0N9Y1"/>
<gene>
    <name evidence="2" type="ORF">B0T24DRAFT_699523</name>
</gene>
<accession>A0AAE0N9Y1</accession>
<evidence type="ECO:0000313" key="2">
    <source>
        <dbReference type="EMBL" id="KAK3376227.1"/>
    </source>
</evidence>
<sequence length="454" mass="48705">MAWKSISVSHWQRPLGENERMIKWIGDRALPAGREHWSVTAVGTFTVSSGSEPLTSAELASRLRQAWALLRFQHPSIAAVAGPDTLDYFVPDAVALTQWTDETLTVLATDKSASDVIACLKPSPYATGYFLPQTSQFVLHTSHWRTDGYGILHLLNAFFGAVASSDTDTTTLAWGDETARLAPTIEHVLGLPAQPTAAITAETAACLATGRHIANSVGLPPKATATANTKPSGTRSVRHSIPADTTSALLAACRAHNMLPLAAAHAALAAANLATSPDGTHYTSTMRFSLRAHLPPPYDGAAGAAGLYTGGYMARADRGEPWAALAAMFDGLYRAGVSDGFVQARREYAVQALRVVSEMSQGAGPARSEVDMSSVEGVDGIVAARHGSKEVCVEVRDVSLGVECLAREAYLFYWIFRGKMEFNLVYNEAFYEELFMEEFLDVLVGELKKGLGVE</sequence>
<dbReference type="InterPro" id="IPR023213">
    <property type="entry name" value="CAT-like_dom_sf"/>
</dbReference>
<evidence type="ECO:0000313" key="3">
    <source>
        <dbReference type="Proteomes" id="UP001287356"/>
    </source>
</evidence>
<reference evidence="2" key="2">
    <citation type="submission" date="2023-06" db="EMBL/GenBank/DDBJ databases">
        <authorList>
            <consortium name="Lawrence Berkeley National Laboratory"/>
            <person name="Haridas S."/>
            <person name="Hensen N."/>
            <person name="Bonometti L."/>
            <person name="Westerberg I."/>
            <person name="Brannstrom I.O."/>
            <person name="Guillou S."/>
            <person name="Cros-Aarteil S."/>
            <person name="Calhoun S."/>
            <person name="Kuo A."/>
            <person name="Mondo S."/>
            <person name="Pangilinan J."/>
            <person name="Riley R."/>
            <person name="Labutti K."/>
            <person name="Andreopoulos B."/>
            <person name="Lipzen A."/>
            <person name="Chen C."/>
            <person name="Yanf M."/>
            <person name="Daum C."/>
            <person name="Ng V."/>
            <person name="Clum A."/>
            <person name="Steindorff A."/>
            <person name="Ohm R."/>
            <person name="Martin F."/>
            <person name="Silar P."/>
            <person name="Natvig D."/>
            <person name="Lalanne C."/>
            <person name="Gautier V."/>
            <person name="Ament-Velasquez S.L."/>
            <person name="Kruys A."/>
            <person name="Hutchinson M.I."/>
            <person name="Powell A.J."/>
            <person name="Barry K."/>
            <person name="Miller A.N."/>
            <person name="Grigoriev I.V."/>
            <person name="Debuchy R."/>
            <person name="Gladieux P."/>
            <person name="Thoren M.H."/>
            <person name="Johannesson H."/>
        </authorList>
    </citation>
    <scope>NUCLEOTIDE SEQUENCE</scope>
    <source>
        <strain evidence="2">CBS 958.72</strain>
    </source>
</reference>
<name>A0AAE0N9Y1_9PEZI</name>
<dbReference type="Gene3D" id="3.30.559.30">
    <property type="entry name" value="Nonribosomal peptide synthetase, condensation domain"/>
    <property type="match status" value="1"/>
</dbReference>
<reference evidence="2" key="1">
    <citation type="journal article" date="2023" name="Mol. Phylogenet. Evol.">
        <title>Genome-scale phylogeny and comparative genomics of the fungal order Sordariales.</title>
        <authorList>
            <person name="Hensen N."/>
            <person name="Bonometti L."/>
            <person name="Westerberg I."/>
            <person name="Brannstrom I.O."/>
            <person name="Guillou S."/>
            <person name="Cros-Aarteil S."/>
            <person name="Calhoun S."/>
            <person name="Haridas S."/>
            <person name="Kuo A."/>
            <person name="Mondo S."/>
            <person name="Pangilinan J."/>
            <person name="Riley R."/>
            <person name="LaButti K."/>
            <person name="Andreopoulos B."/>
            <person name="Lipzen A."/>
            <person name="Chen C."/>
            <person name="Yan M."/>
            <person name="Daum C."/>
            <person name="Ng V."/>
            <person name="Clum A."/>
            <person name="Steindorff A."/>
            <person name="Ohm R.A."/>
            <person name="Martin F."/>
            <person name="Silar P."/>
            <person name="Natvig D.O."/>
            <person name="Lalanne C."/>
            <person name="Gautier V."/>
            <person name="Ament-Velasquez S.L."/>
            <person name="Kruys A."/>
            <person name="Hutchinson M.I."/>
            <person name="Powell A.J."/>
            <person name="Barry K."/>
            <person name="Miller A.N."/>
            <person name="Grigoriev I.V."/>
            <person name="Debuchy R."/>
            <person name="Gladieux P."/>
            <person name="Hiltunen Thoren M."/>
            <person name="Johannesson H."/>
        </authorList>
    </citation>
    <scope>NUCLEOTIDE SEQUENCE</scope>
    <source>
        <strain evidence="2">CBS 958.72</strain>
    </source>
</reference>
<organism evidence="2 3">
    <name type="scientific">Lasiosphaeria ovina</name>
    <dbReference type="NCBI Taxonomy" id="92902"/>
    <lineage>
        <taxon>Eukaryota</taxon>
        <taxon>Fungi</taxon>
        <taxon>Dikarya</taxon>
        <taxon>Ascomycota</taxon>
        <taxon>Pezizomycotina</taxon>
        <taxon>Sordariomycetes</taxon>
        <taxon>Sordariomycetidae</taxon>
        <taxon>Sordariales</taxon>
        <taxon>Lasiosphaeriaceae</taxon>
        <taxon>Lasiosphaeria</taxon>
    </lineage>
</organism>
<feature type="region of interest" description="Disordered" evidence="1">
    <location>
        <begin position="219"/>
        <end position="239"/>
    </location>
</feature>